<dbReference type="Gene3D" id="1.10.510.10">
    <property type="entry name" value="Transferase(Phosphotransferase) domain 1"/>
    <property type="match status" value="1"/>
</dbReference>
<dbReference type="InterPro" id="IPR000719">
    <property type="entry name" value="Prot_kinase_dom"/>
</dbReference>
<dbReference type="GO" id="GO:0004674">
    <property type="term" value="F:protein serine/threonine kinase activity"/>
    <property type="evidence" value="ECO:0007669"/>
    <property type="project" value="UniProtKB-EC"/>
</dbReference>
<evidence type="ECO:0000313" key="8">
    <source>
        <dbReference type="Proteomes" id="UP000030752"/>
    </source>
</evidence>
<evidence type="ECO:0000256" key="1">
    <source>
        <dbReference type="ARBA" id="ARBA00012513"/>
    </source>
</evidence>
<feature type="region of interest" description="Disordered" evidence="5">
    <location>
        <begin position="1"/>
        <end position="39"/>
    </location>
</feature>
<feature type="domain" description="Protein kinase" evidence="6">
    <location>
        <begin position="46"/>
        <end position="296"/>
    </location>
</feature>
<feature type="binding site" evidence="4">
    <location>
        <position position="75"/>
    </location>
    <ligand>
        <name>ATP</name>
        <dbReference type="ChEBI" id="CHEBI:30616"/>
    </ligand>
</feature>
<dbReference type="PROSITE" id="PS50011">
    <property type="entry name" value="PROTEIN_KINASE_DOM"/>
    <property type="match status" value="1"/>
</dbReference>
<feature type="compositionally biased region" description="Polar residues" evidence="5">
    <location>
        <begin position="1333"/>
        <end position="1357"/>
    </location>
</feature>
<dbReference type="Gene3D" id="1.25.10.10">
    <property type="entry name" value="Leucine-rich Repeat Variant"/>
    <property type="match status" value="2"/>
</dbReference>
<feature type="compositionally biased region" description="Polar residues" evidence="5">
    <location>
        <begin position="487"/>
        <end position="508"/>
    </location>
</feature>
<gene>
    <name evidence="7" type="ORF">HMPREF1541_02037</name>
</gene>
<dbReference type="EC" id="2.7.11.1" evidence="1"/>
<dbReference type="SUPFAM" id="SSF56112">
    <property type="entry name" value="Protein kinase-like (PK-like)"/>
    <property type="match status" value="1"/>
</dbReference>
<dbReference type="SMART" id="SM00220">
    <property type="entry name" value="S_TKc"/>
    <property type="match status" value="1"/>
</dbReference>
<feature type="compositionally biased region" description="Low complexity" evidence="5">
    <location>
        <begin position="1217"/>
        <end position="1230"/>
    </location>
</feature>
<dbReference type="CDD" id="cd06627">
    <property type="entry name" value="STKc_Cdc7_like"/>
    <property type="match status" value="1"/>
</dbReference>
<dbReference type="InterPro" id="IPR017441">
    <property type="entry name" value="Protein_kinase_ATP_BS"/>
</dbReference>
<dbReference type="InterPro" id="IPR008271">
    <property type="entry name" value="Ser/Thr_kinase_AS"/>
</dbReference>
<dbReference type="Proteomes" id="UP000030752">
    <property type="component" value="Unassembled WGS sequence"/>
</dbReference>
<dbReference type="InParanoid" id="W2S4L8"/>
<dbReference type="HOGENOM" id="CLU_001872_1_1_1"/>
<feature type="region of interest" description="Disordered" evidence="5">
    <location>
        <begin position="324"/>
        <end position="374"/>
    </location>
</feature>
<feature type="compositionally biased region" description="Basic and acidic residues" evidence="5">
    <location>
        <begin position="427"/>
        <end position="450"/>
    </location>
</feature>
<protein>
    <recommendedName>
        <fullName evidence="1">non-specific serine/threonine protein kinase</fullName>
        <ecNumber evidence="1">2.7.11.1</ecNumber>
    </recommendedName>
</protein>
<name>W2S4L8_CYPE1</name>
<keyword evidence="8" id="KW-1185">Reference proteome</keyword>
<dbReference type="PROSITE" id="PS00107">
    <property type="entry name" value="PROTEIN_KINASE_ATP"/>
    <property type="match status" value="1"/>
</dbReference>
<dbReference type="GO" id="GO:0005524">
    <property type="term" value="F:ATP binding"/>
    <property type="evidence" value="ECO:0007669"/>
    <property type="project" value="UniProtKB-UniRule"/>
</dbReference>
<dbReference type="STRING" id="1220924.W2S4L8"/>
<dbReference type="PANTHER" id="PTHR48012:SF26">
    <property type="entry name" value="SERINE_THREONINE-PROTEIN KINASE DDB_G0283821-RELATED"/>
    <property type="match status" value="1"/>
</dbReference>
<accession>W2S4L8</accession>
<dbReference type="InterPro" id="IPR050629">
    <property type="entry name" value="STE20/SPS1-PAK"/>
</dbReference>
<keyword evidence="3 4" id="KW-0067">ATP-binding</keyword>
<dbReference type="OrthoDB" id="8693905at2759"/>
<dbReference type="InterPro" id="IPR011989">
    <property type="entry name" value="ARM-like"/>
</dbReference>
<dbReference type="RefSeq" id="XP_008714615.1">
    <property type="nucleotide sequence ID" value="XM_008716393.1"/>
</dbReference>
<dbReference type="Pfam" id="PF00069">
    <property type="entry name" value="Pkinase"/>
    <property type="match status" value="1"/>
</dbReference>
<evidence type="ECO:0000313" key="7">
    <source>
        <dbReference type="EMBL" id="ETN42879.1"/>
    </source>
</evidence>
<dbReference type="FunFam" id="1.10.510.10:FF:000246">
    <property type="entry name" value="Putative Serine-threonine kinase SepH"/>
    <property type="match status" value="1"/>
</dbReference>
<feature type="region of interest" description="Disordered" evidence="5">
    <location>
        <begin position="568"/>
        <end position="598"/>
    </location>
</feature>
<dbReference type="PROSITE" id="PS00108">
    <property type="entry name" value="PROTEIN_KINASE_ST"/>
    <property type="match status" value="1"/>
</dbReference>
<evidence type="ECO:0000256" key="2">
    <source>
        <dbReference type="ARBA" id="ARBA00022741"/>
    </source>
</evidence>
<feature type="compositionally biased region" description="Basic and acidic residues" evidence="5">
    <location>
        <begin position="29"/>
        <end position="39"/>
    </location>
</feature>
<dbReference type="VEuPathDB" id="FungiDB:HMPREF1541_02037"/>
<feature type="region of interest" description="Disordered" evidence="5">
    <location>
        <begin position="1330"/>
        <end position="1431"/>
    </location>
</feature>
<sequence length="1431" mass="158150">MPGRGPPADDAQTIIHGRSRPMRTPGSPKKKDENPKASDISELKDYQLGDCLGKGAFGSVYKALNWGTGETVAIKQIRLTDLPKSELRVIMLEVDLLKNLDHANIVKYHGFKKTPETLNIILEYCENGSLHSISKNFGRFPENLVALYMSQVLHGLLYLHEQGVIHRDIKGANILTTKQGLVKLADFGVASRTAGLNESSVVGTPYWMAPEVIELTGATTASDIWSLGCTVIELLDGRPPYHQLQAMPALFRIVNDDHPPLPQGASPVVIDFLMQCFQKDPNLRVSARKLLKHPWIVSAKRSTTEVAKKATEYTEAVKSVQEWNEALRDSPDGSMGRKNSRNSAGSPVPRDLRSAKTPSRSSTQASRTPADRFMTVEDANDDIWDNDFPTAIPSRGLGLPHLRANDNLGGPLFAEKAKASATLEQMFGKENDKDDKDSTLRGPVRTKDPSPAKTKPPQPATGRTSPSKPPGRGHARHKSEVPKTKSKVPTTLTPRKVSLPTSRQTTDLSKTKSTAQKPQTQPQPTRLFRESSVEDFSDLIEANEGSLDRKLRRMKLQDEAPSKILDSPSVTDLMQSMKPPPKAGGSLKRPPAPRGRLSMRRTRSSIEIQRYAENEDDEDFSDVFSQPSTIQKKMDSTDTNELMLASKISNLSWLPDDGEEDDDPFAELEEGLPEVDLESNIARDKHARLRTDVEALVGQLKILQDDDALLQISEDLMNCFDLFSETKSVIISAHGVLPILEILEDCKRLDVVLNLLKIVNAIIFNDEDVQENLCFVGGIPKINKFASKKFPREIRLEAAAFVRQMYQTSTLILQMFVSAGGLSVLVDFLEDDYDDDRELVLIGVNGIWSVFALQGSTPRNDFCRILSRNSVLEPLSLILNRVLNEPSDSGEQRELAQLCEARIASIFFIFSQAESYVKELVAERTVLHRVLKNIKRMSPQHQITMLKFIKNLSMLSTTLDALHNSNAIDVLSDLLANGVDGPHSREMSNQILNTIYNLCRLSKRRQEDAALVGIIPILMRIVKQDKTPVKEFALPILCDMAHSSRAARRELWQNKGLVFYVSLLSDPYWQVTALDAIFTWLQEETSKVEDNLLDNQKFTTGIIAALASSKSTSFENLLEPMQKLLRLSPALAASMAQSQQLWDIIGQKLNHNKPAIRLNLLRIIGSICEATNDGISILDQCGLYDAIEQLQYSDPAILVRSMAGELLRSWEDNDTASIHSGHGGNNPSSGVRKHPGMMRRTSSGTTPPHLLERQLSMPGSPQLGRTDRTSVSIYDPPTISTPRRRQNGVYTNGSSGVRPMSRDGPSYIREGSPAFAMPGLARAQTAGAAEMTVNKSRLPRQNTTTANRLSRQSTRESLISGAGSRDSGHGTPTTLTPVTETAERERRRQARATATANKGAAAANGTAPPGPVEVTVARRNTARRVGDDRWS</sequence>
<organism evidence="7 8">
    <name type="scientific">Cyphellophora europaea (strain CBS 101466)</name>
    <name type="common">Phialophora europaea</name>
    <dbReference type="NCBI Taxonomy" id="1220924"/>
    <lineage>
        <taxon>Eukaryota</taxon>
        <taxon>Fungi</taxon>
        <taxon>Dikarya</taxon>
        <taxon>Ascomycota</taxon>
        <taxon>Pezizomycotina</taxon>
        <taxon>Eurotiomycetes</taxon>
        <taxon>Chaetothyriomycetidae</taxon>
        <taxon>Chaetothyriales</taxon>
        <taxon>Cyphellophoraceae</taxon>
        <taxon>Cyphellophora</taxon>
    </lineage>
</organism>
<evidence type="ECO:0000259" key="6">
    <source>
        <dbReference type="PROSITE" id="PS50011"/>
    </source>
</evidence>
<evidence type="ECO:0000256" key="5">
    <source>
        <dbReference type="SAM" id="MobiDB-lite"/>
    </source>
</evidence>
<feature type="compositionally biased region" description="Low complexity" evidence="5">
    <location>
        <begin position="511"/>
        <end position="525"/>
    </location>
</feature>
<evidence type="ECO:0000256" key="4">
    <source>
        <dbReference type="PROSITE-ProRule" id="PRU10141"/>
    </source>
</evidence>
<feature type="region of interest" description="Disordered" evidence="5">
    <location>
        <begin position="1215"/>
        <end position="1303"/>
    </location>
</feature>
<reference evidence="7 8" key="1">
    <citation type="submission" date="2013-03" db="EMBL/GenBank/DDBJ databases">
        <title>The Genome Sequence of Phialophora europaea CBS 101466.</title>
        <authorList>
            <consortium name="The Broad Institute Genomics Platform"/>
            <person name="Cuomo C."/>
            <person name="de Hoog S."/>
            <person name="Gorbushina A."/>
            <person name="Walker B."/>
            <person name="Young S.K."/>
            <person name="Zeng Q."/>
            <person name="Gargeya S."/>
            <person name="Fitzgerald M."/>
            <person name="Haas B."/>
            <person name="Abouelleil A."/>
            <person name="Allen A.W."/>
            <person name="Alvarado L."/>
            <person name="Arachchi H.M."/>
            <person name="Berlin A.M."/>
            <person name="Chapman S.B."/>
            <person name="Gainer-Dewar J."/>
            <person name="Goldberg J."/>
            <person name="Griggs A."/>
            <person name="Gujja S."/>
            <person name="Hansen M."/>
            <person name="Howarth C."/>
            <person name="Imamovic A."/>
            <person name="Ireland A."/>
            <person name="Larimer J."/>
            <person name="McCowan C."/>
            <person name="Murphy C."/>
            <person name="Pearson M."/>
            <person name="Poon T.W."/>
            <person name="Priest M."/>
            <person name="Roberts A."/>
            <person name="Saif S."/>
            <person name="Shea T."/>
            <person name="Sisk P."/>
            <person name="Sykes S."/>
            <person name="Wortman J."/>
            <person name="Nusbaum C."/>
            <person name="Birren B."/>
        </authorList>
    </citation>
    <scope>NUCLEOTIDE SEQUENCE [LARGE SCALE GENOMIC DNA]</scope>
    <source>
        <strain evidence="7 8">CBS 101466</strain>
    </source>
</reference>
<keyword evidence="2 4" id="KW-0547">Nucleotide-binding</keyword>
<dbReference type="SUPFAM" id="SSF48371">
    <property type="entry name" value="ARM repeat"/>
    <property type="match status" value="1"/>
</dbReference>
<dbReference type="GeneID" id="19969376"/>
<dbReference type="EMBL" id="KB822718">
    <property type="protein sequence ID" value="ETN42879.1"/>
    <property type="molecule type" value="Genomic_DNA"/>
</dbReference>
<dbReference type="GO" id="GO:0005737">
    <property type="term" value="C:cytoplasm"/>
    <property type="evidence" value="ECO:0007669"/>
    <property type="project" value="TreeGrafter"/>
</dbReference>
<feature type="compositionally biased region" description="Polar residues" evidence="5">
    <location>
        <begin position="356"/>
        <end position="367"/>
    </location>
</feature>
<dbReference type="PANTHER" id="PTHR48012">
    <property type="entry name" value="STERILE20-LIKE KINASE, ISOFORM B-RELATED"/>
    <property type="match status" value="1"/>
</dbReference>
<dbReference type="InterPro" id="IPR011009">
    <property type="entry name" value="Kinase-like_dom_sf"/>
</dbReference>
<feature type="compositionally biased region" description="Low complexity" evidence="5">
    <location>
        <begin position="1371"/>
        <end position="1380"/>
    </location>
</feature>
<proteinExistence type="predicted"/>
<feature type="region of interest" description="Disordered" evidence="5">
    <location>
        <begin position="426"/>
        <end position="532"/>
    </location>
</feature>
<feature type="compositionally biased region" description="Low complexity" evidence="5">
    <location>
        <begin position="1391"/>
        <end position="1419"/>
    </location>
</feature>
<dbReference type="eggNOG" id="KOG0198">
    <property type="taxonomic scope" value="Eukaryota"/>
</dbReference>
<dbReference type="InterPro" id="IPR016024">
    <property type="entry name" value="ARM-type_fold"/>
</dbReference>
<evidence type="ECO:0000256" key="3">
    <source>
        <dbReference type="ARBA" id="ARBA00022840"/>
    </source>
</evidence>